<keyword evidence="5" id="KW-1185">Reference proteome</keyword>
<evidence type="ECO:0000259" key="3">
    <source>
        <dbReference type="Pfam" id="PF13340"/>
    </source>
</evidence>
<dbReference type="Pfam" id="PF01609">
    <property type="entry name" value="DDE_Tnp_1"/>
    <property type="match status" value="1"/>
</dbReference>
<evidence type="ECO:0000313" key="5">
    <source>
        <dbReference type="Proteomes" id="UP000237925"/>
    </source>
</evidence>
<dbReference type="GO" id="GO:0004803">
    <property type="term" value="F:transposase activity"/>
    <property type="evidence" value="ECO:0007669"/>
    <property type="project" value="InterPro"/>
</dbReference>
<protein>
    <submittedName>
        <fullName evidence="4">IS5/IS1182 family transposase</fullName>
    </submittedName>
</protein>
<reference evidence="4 5" key="1">
    <citation type="submission" date="2018-03" db="EMBL/GenBank/DDBJ databases">
        <title>Genome sequencing of Melaminivora sp.</title>
        <authorList>
            <person name="Kim S.-J."/>
            <person name="Heo J."/>
            <person name="Ahn J.-H."/>
            <person name="Kwon S.-W."/>
        </authorList>
    </citation>
    <scope>NUCLEOTIDE SEQUENCE [LARGE SCALE GENOMIC DNA]</scope>
    <source>
        <strain evidence="4 5">SC2-9</strain>
    </source>
</reference>
<dbReference type="EMBL" id="CP027667">
    <property type="protein sequence ID" value="AVO48461.1"/>
    <property type="molecule type" value="Genomic_DNA"/>
</dbReference>
<dbReference type="AlphaFoldDB" id="A0A2R3Q9M6"/>
<evidence type="ECO:0000256" key="1">
    <source>
        <dbReference type="SAM" id="MobiDB-lite"/>
    </source>
</evidence>
<dbReference type="OrthoDB" id="5524851at2"/>
<gene>
    <name evidence="4" type="ORF">C6568_03690</name>
</gene>
<organism evidence="4 5">
    <name type="scientific">Melaminivora suipulveris</name>
    <dbReference type="NCBI Taxonomy" id="2109913"/>
    <lineage>
        <taxon>Bacteria</taxon>
        <taxon>Pseudomonadati</taxon>
        <taxon>Pseudomonadota</taxon>
        <taxon>Betaproteobacteria</taxon>
        <taxon>Burkholderiales</taxon>
        <taxon>Comamonadaceae</taxon>
        <taxon>Melaminivora</taxon>
    </lineage>
</organism>
<dbReference type="InterPro" id="IPR002559">
    <property type="entry name" value="Transposase_11"/>
</dbReference>
<accession>A0A2R3Q9M6</accession>
<sequence>MKRALISQKLWEELELLVPAAQPSPKGGRPRLDDRAAFNGILFVLMTGIPWEELPQELGFGSGMTCWRRLRQWQREGVWDRLHQALLCRLRQYDQIDWSRASVDGASVAKPPGGQETGPNPTDRGKLGSKRHILTDARGVPLAILVSGANRHDSMLFEQLLDAVPAVPGLQGRPRKRPDKLHADKGYDYAKCRTALRQRGIQARIARRGMHSSQRLGRHRWVVERTHAWLAGFGKLRIRFERQLGTHLALLKLACAVICLRCMERFC</sequence>
<evidence type="ECO:0000259" key="2">
    <source>
        <dbReference type="Pfam" id="PF01609"/>
    </source>
</evidence>
<dbReference type="KEGG" id="mela:C6568_03690"/>
<dbReference type="Proteomes" id="UP000237925">
    <property type="component" value="Chromosome"/>
</dbReference>
<dbReference type="RefSeq" id="WP_106682941.1">
    <property type="nucleotide sequence ID" value="NZ_CP027667.1"/>
</dbReference>
<feature type="domain" description="Transposase IS4-like" evidence="2">
    <location>
        <begin position="103"/>
        <end position="257"/>
    </location>
</feature>
<dbReference type="PANTHER" id="PTHR30007">
    <property type="entry name" value="PHP DOMAIN PROTEIN"/>
    <property type="match status" value="1"/>
</dbReference>
<feature type="domain" description="Insertion element IS402-like" evidence="3">
    <location>
        <begin position="7"/>
        <end position="83"/>
    </location>
</feature>
<dbReference type="GO" id="GO:0003677">
    <property type="term" value="F:DNA binding"/>
    <property type="evidence" value="ECO:0007669"/>
    <property type="project" value="InterPro"/>
</dbReference>
<feature type="region of interest" description="Disordered" evidence="1">
    <location>
        <begin position="104"/>
        <end position="128"/>
    </location>
</feature>
<evidence type="ECO:0000313" key="4">
    <source>
        <dbReference type="EMBL" id="AVO48461.1"/>
    </source>
</evidence>
<proteinExistence type="predicted"/>
<dbReference type="GO" id="GO:0006313">
    <property type="term" value="P:DNA transposition"/>
    <property type="evidence" value="ECO:0007669"/>
    <property type="project" value="InterPro"/>
</dbReference>
<dbReference type="InterPro" id="IPR025161">
    <property type="entry name" value="IS402-like_dom"/>
</dbReference>
<dbReference type="Pfam" id="PF13340">
    <property type="entry name" value="DUF4096"/>
    <property type="match status" value="1"/>
</dbReference>
<name>A0A2R3Q9M6_9BURK</name>
<dbReference type="PANTHER" id="PTHR30007:SF1">
    <property type="entry name" value="BLR1914 PROTEIN"/>
    <property type="match status" value="1"/>
</dbReference>
<dbReference type="NCBIfam" id="NF033580">
    <property type="entry name" value="transpos_IS5_3"/>
    <property type="match status" value="1"/>
</dbReference>